<evidence type="ECO:0000259" key="1">
    <source>
        <dbReference type="SMART" id="SM00829"/>
    </source>
</evidence>
<sequence length="340" mass="35584">MTAPPTTMRALVYSAYGAASSVLSLKEIAVPSLQPGHVLVKIGAFGLNAADKILLAGTPFPVRLALGGLFRPRADSVLGADFAGTIEALGDGVTTYKVGDEVYGEVNFTTGAGAFAEYVCVPADSAMALKPKRLSFAQAAAMPISGQTAFLGLRDGLQLQAGQRILINGASGGVGTFAVQIAKALGGHVTAVCSTGNVAMVRELGADDVIDYTTDDFVTKSTTLYDAIFDVMGNRSMRDFRRLLVPRGTYLSVGGDPATFFSRTMCLLASKAIASQSLRLCFSAPSHALLTDLAQLVDQGLVTPYIEKEYDLSDGVAAIVEAHEKHAKGKRVVKITPVST</sequence>
<feature type="domain" description="Enoyl reductase (ER)" evidence="1">
    <location>
        <begin position="18"/>
        <end position="333"/>
    </location>
</feature>
<accession>T0QM78</accession>
<dbReference type="EMBL" id="JH767153">
    <property type="protein sequence ID" value="EQC34900.1"/>
    <property type="molecule type" value="Genomic_DNA"/>
</dbReference>
<evidence type="ECO:0000313" key="2">
    <source>
        <dbReference type="EMBL" id="EQC34900.1"/>
    </source>
</evidence>
<reference evidence="2 3" key="1">
    <citation type="submission" date="2012-04" db="EMBL/GenBank/DDBJ databases">
        <title>The Genome Sequence of Saprolegnia declina VS20.</title>
        <authorList>
            <consortium name="The Broad Institute Genome Sequencing Platform"/>
            <person name="Russ C."/>
            <person name="Nusbaum C."/>
            <person name="Tyler B."/>
            <person name="van West P."/>
            <person name="Dieguez-Uribeondo J."/>
            <person name="de Bruijn I."/>
            <person name="Tripathy S."/>
            <person name="Jiang R."/>
            <person name="Young S.K."/>
            <person name="Zeng Q."/>
            <person name="Gargeya S."/>
            <person name="Fitzgerald M."/>
            <person name="Haas B."/>
            <person name="Abouelleil A."/>
            <person name="Alvarado L."/>
            <person name="Arachchi H.M."/>
            <person name="Berlin A."/>
            <person name="Chapman S.B."/>
            <person name="Goldberg J."/>
            <person name="Griggs A."/>
            <person name="Gujja S."/>
            <person name="Hansen M."/>
            <person name="Howarth C."/>
            <person name="Imamovic A."/>
            <person name="Larimer J."/>
            <person name="McCowen C."/>
            <person name="Montmayeur A."/>
            <person name="Murphy C."/>
            <person name="Neiman D."/>
            <person name="Pearson M."/>
            <person name="Priest M."/>
            <person name="Roberts A."/>
            <person name="Saif S."/>
            <person name="Shea T."/>
            <person name="Sisk P."/>
            <person name="Sykes S."/>
            <person name="Wortman J."/>
            <person name="Nusbaum C."/>
            <person name="Birren B."/>
        </authorList>
    </citation>
    <scope>NUCLEOTIDE SEQUENCE [LARGE SCALE GENOMIC DNA]</scope>
    <source>
        <strain evidence="2 3">VS20</strain>
    </source>
</reference>
<dbReference type="SUPFAM" id="SSF51735">
    <property type="entry name" value="NAD(P)-binding Rossmann-fold domains"/>
    <property type="match status" value="1"/>
</dbReference>
<gene>
    <name evidence="2" type="ORF">SDRG_07699</name>
</gene>
<dbReference type="Pfam" id="PF13602">
    <property type="entry name" value="ADH_zinc_N_2"/>
    <property type="match status" value="1"/>
</dbReference>
<dbReference type="PANTHER" id="PTHR11695:SF648">
    <property type="entry name" value="ZINC-BINDING OXIDOREDUCTASE"/>
    <property type="match status" value="1"/>
</dbReference>
<keyword evidence="3" id="KW-1185">Reference proteome</keyword>
<name>T0QM78_SAPDV</name>
<dbReference type="InterPro" id="IPR050700">
    <property type="entry name" value="YIM1/Zinc_Alcohol_DH_Fams"/>
</dbReference>
<dbReference type="STRING" id="1156394.T0QM78"/>
<dbReference type="InterPro" id="IPR036291">
    <property type="entry name" value="NAD(P)-bd_dom_sf"/>
</dbReference>
<dbReference type="AlphaFoldDB" id="T0QM78"/>
<dbReference type="PROSITE" id="PS01162">
    <property type="entry name" value="QOR_ZETA_CRYSTAL"/>
    <property type="match status" value="1"/>
</dbReference>
<proteinExistence type="predicted"/>
<organism evidence="2 3">
    <name type="scientific">Saprolegnia diclina (strain VS20)</name>
    <dbReference type="NCBI Taxonomy" id="1156394"/>
    <lineage>
        <taxon>Eukaryota</taxon>
        <taxon>Sar</taxon>
        <taxon>Stramenopiles</taxon>
        <taxon>Oomycota</taxon>
        <taxon>Saprolegniomycetes</taxon>
        <taxon>Saprolegniales</taxon>
        <taxon>Saprolegniaceae</taxon>
        <taxon>Saprolegnia</taxon>
    </lineage>
</organism>
<dbReference type="OMA" id="VRHIARP"/>
<dbReference type="InterPro" id="IPR013154">
    <property type="entry name" value="ADH-like_N"/>
</dbReference>
<dbReference type="Gene3D" id="3.40.50.720">
    <property type="entry name" value="NAD(P)-binding Rossmann-like Domain"/>
    <property type="match status" value="1"/>
</dbReference>
<dbReference type="InParanoid" id="T0QM78"/>
<dbReference type="CDD" id="cd08267">
    <property type="entry name" value="MDR1"/>
    <property type="match status" value="1"/>
</dbReference>
<dbReference type="GO" id="GO:0008270">
    <property type="term" value="F:zinc ion binding"/>
    <property type="evidence" value="ECO:0007669"/>
    <property type="project" value="InterPro"/>
</dbReference>
<dbReference type="Proteomes" id="UP000030762">
    <property type="component" value="Unassembled WGS sequence"/>
</dbReference>
<dbReference type="Gene3D" id="3.90.180.10">
    <property type="entry name" value="Medium-chain alcohol dehydrogenases, catalytic domain"/>
    <property type="match status" value="1"/>
</dbReference>
<dbReference type="InterPro" id="IPR011032">
    <property type="entry name" value="GroES-like_sf"/>
</dbReference>
<dbReference type="RefSeq" id="XP_008611772.1">
    <property type="nucleotide sequence ID" value="XM_008613550.1"/>
</dbReference>
<dbReference type="SUPFAM" id="SSF50129">
    <property type="entry name" value="GroES-like"/>
    <property type="match status" value="1"/>
</dbReference>
<dbReference type="Pfam" id="PF08240">
    <property type="entry name" value="ADH_N"/>
    <property type="match status" value="1"/>
</dbReference>
<dbReference type="GO" id="GO:0016491">
    <property type="term" value="F:oxidoreductase activity"/>
    <property type="evidence" value="ECO:0007669"/>
    <property type="project" value="InterPro"/>
</dbReference>
<dbReference type="InterPro" id="IPR002364">
    <property type="entry name" value="Quin_OxRdtase/zeta-crystal_CS"/>
</dbReference>
<dbReference type="PANTHER" id="PTHR11695">
    <property type="entry name" value="ALCOHOL DEHYDROGENASE RELATED"/>
    <property type="match status" value="1"/>
</dbReference>
<evidence type="ECO:0000313" key="3">
    <source>
        <dbReference type="Proteomes" id="UP000030762"/>
    </source>
</evidence>
<dbReference type="eggNOG" id="KOG1198">
    <property type="taxonomic scope" value="Eukaryota"/>
</dbReference>
<dbReference type="InterPro" id="IPR020843">
    <property type="entry name" value="ER"/>
</dbReference>
<protein>
    <recommendedName>
        <fullName evidence="1">Enoyl reductase (ER) domain-containing protein</fullName>
    </recommendedName>
</protein>
<dbReference type="OrthoDB" id="76344at2759"/>
<dbReference type="VEuPathDB" id="FungiDB:SDRG_07699"/>
<dbReference type="SMART" id="SM00829">
    <property type="entry name" value="PKS_ER"/>
    <property type="match status" value="1"/>
</dbReference>
<dbReference type="GeneID" id="19948426"/>